<feature type="transmembrane region" description="Helical" evidence="1">
    <location>
        <begin position="30"/>
        <end position="49"/>
    </location>
</feature>
<feature type="transmembrane region" description="Helical" evidence="1">
    <location>
        <begin position="61"/>
        <end position="78"/>
    </location>
</feature>
<reference evidence="2 3" key="1">
    <citation type="submission" date="2023-09" db="EMBL/GenBank/DDBJ databases">
        <authorList>
            <person name="Rey-Velasco X."/>
        </authorList>
    </citation>
    <scope>NUCLEOTIDE SEQUENCE [LARGE SCALE GENOMIC DNA]</scope>
    <source>
        <strain evidence="2 3">P117</strain>
    </source>
</reference>
<protein>
    <submittedName>
        <fullName evidence="2">Uncharacterized protein</fullName>
    </submittedName>
</protein>
<keyword evidence="3" id="KW-1185">Reference proteome</keyword>
<keyword evidence="1" id="KW-0472">Membrane</keyword>
<keyword evidence="1" id="KW-0812">Transmembrane</keyword>
<keyword evidence="1" id="KW-1133">Transmembrane helix</keyword>
<evidence type="ECO:0000256" key="1">
    <source>
        <dbReference type="SAM" id="Phobius"/>
    </source>
</evidence>
<evidence type="ECO:0000313" key="3">
    <source>
        <dbReference type="Proteomes" id="UP001253545"/>
    </source>
</evidence>
<dbReference type="RefSeq" id="WP_311367242.1">
    <property type="nucleotide sequence ID" value="NZ_JAVRHX010000001.1"/>
</dbReference>
<dbReference type="EMBL" id="JAVRHX010000001">
    <property type="protein sequence ID" value="MDT0593739.1"/>
    <property type="molecule type" value="Genomic_DNA"/>
</dbReference>
<dbReference type="Proteomes" id="UP001253545">
    <property type="component" value="Unassembled WGS sequence"/>
</dbReference>
<name>A0ABU2ZN19_9ALTE</name>
<evidence type="ECO:0000313" key="2">
    <source>
        <dbReference type="EMBL" id="MDT0593739.1"/>
    </source>
</evidence>
<comment type="caution">
    <text evidence="2">The sequence shown here is derived from an EMBL/GenBank/DDBJ whole genome shotgun (WGS) entry which is preliminary data.</text>
</comment>
<organism evidence="2 3">
    <name type="scientific">Glaciecola petra</name>
    <dbReference type="NCBI Taxonomy" id="3075602"/>
    <lineage>
        <taxon>Bacteria</taxon>
        <taxon>Pseudomonadati</taxon>
        <taxon>Pseudomonadota</taxon>
        <taxon>Gammaproteobacteria</taxon>
        <taxon>Alteromonadales</taxon>
        <taxon>Alteromonadaceae</taxon>
        <taxon>Glaciecola</taxon>
    </lineage>
</organism>
<sequence length="87" mass="9929">MIDKKSEDWQKAPLWVSFGLLGFKDRKQTLLSIILLVICGLTFFVYGGWGEPISLNASAWLGLYLLAVTWFAAAFRWADRKNLWSST</sequence>
<accession>A0ABU2ZN19</accession>
<gene>
    <name evidence="2" type="ORF">RM552_02630</name>
</gene>
<proteinExistence type="predicted"/>